<evidence type="ECO:0000313" key="1">
    <source>
        <dbReference type="EMBL" id="KAJ9068075.1"/>
    </source>
</evidence>
<comment type="caution">
    <text evidence="1">The sequence shown here is derived from an EMBL/GenBank/DDBJ whole genome shotgun (WGS) entry which is preliminary data.</text>
</comment>
<sequence length="113" mass="13077">MTLGKDVFFNKAMQEAPPMLRAIYYHLALNQIHNTRRTFVLEQTPINVELTANRWKEAVSKTLLRISKFGDLIPGKIANQDTILESSKYIGVDTVSHRIFSQWWSDMRPAQDL</sequence>
<keyword evidence="2" id="KW-1185">Reference proteome</keyword>
<evidence type="ECO:0000313" key="2">
    <source>
        <dbReference type="Proteomes" id="UP001165960"/>
    </source>
</evidence>
<name>A0ACC2T0H0_9FUNG</name>
<dbReference type="Proteomes" id="UP001165960">
    <property type="component" value="Unassembled WGS sequence"/>
</dbReference>
<accession>A0ACC2T0H0</accession>
<reference evidence="1" key="1">
    <citation type="submission" date="2022-04" db="EMBL/GenBank/DDBJ databases">
        <title>Genome of the entomopathogenic fungus Entomophthora muscae.</title>
        <authorList>
            <person name="Elya C."/>
            <person name="Lovett B.R."/>
            <person name="Lee E."/>
            <person name="Macias A.M."/>
            <person name="Hajek A.E."/>
            <person name="De Bivort B.L."/>
            <person name="Kasson M.T."/>
            <person name="De Fine Licht H.H."/>
            <person name="Stajich J.E."/>
        </authorList>
    </citation>
    <scope>NUCLEOTIDE SEQUENCE</scope>
    <source>
        <strain evidence="1">Berkeley</strain>
    </source>
</reference>
<gene>
    <name evidence="1" type="ORF">DSO57_1032333</name>
</gene>
<proteinExistence type="predicted"/>
<dbReference type="EMBL" id="QTSX02003792">
    <property type="protein sequence ID" value="KAJ9068075.1"/>
    <property type="molecule type" value="Genomic_DNA"/>
</dbReference>
<protein>
    <submittedName>
        <fullName evidence="1">Uncharacterized protein</fullName>
    </submittedName>
</protein>
<organism evidence="1 2">
    <name type="scientific">Entomophthora muscae</name>
    <dbReference type="NCBI Taxonomy" id="34485"/>
    <lineage>
        <taxon>Eukaryota</taxon>
        <taxon>Fungi</taxon>
        <taxon>Fungi incertae sedis</taxon>
        <taxon>Zoopagomycota</taxon>
        <taxon>Entomophthoromycotina</taxon>
        <taxon>Entomophthoromycetes</taxon>
        <taxon>Entomophthorales</taxon>
        <taxon>Entomophthoraceae</taxon>
        <taxon>Entomophthora</taxon>
    </lineage>
</organism>